<sequence>MNVLKGWKAKPVEFDVRFLGFSLNAYPDCQGRPGCAPDEVISGTLRPEVNESSARIQQESDDRAQTVALLGCALESDFSADKQSLRTIAIRPVRTSSVIP</sequence>
<dbReference type="EMBL" id="SJPN01000004">
    <property type="protein sequence ID" value="TWU02423.1"/>
    <property type="molecule type" value="Genomic_DNA"/>
</dbReference>
<evidence type="ECO:0000313" key="2">
    <source>
        <dbReference type="Proteomes" id="UP000320176"/>
    </source>
</evidence>
<evidence type="ECO:0000313" key="1">
    <source>
        <dbReference type="EMBL" id="TWU02423.1"/>
    </source>
</evidence>
<name>A0A5C6AQV5_9BACT</name>
<gene>
    <name evidence="1" type="ORF">Pla52n_34730</name>
</gene>
<dbReference type="Proteomes" id="UP000320176">
    <property type="component" value="Unassembled WGS sequence"/>
</dbReference>
<organism evidence="1 2">
    <name type="scientific">Stieleria varia</name>
    <dbReference type="NCBI Taxonomy" id="2528005"/>
    <lineage>
        <taxon>Bacteria</taxon>
        <taxon>Pseudomonadati</taxon>
        <taxon>Planctomycetota</taxon>
        <taxon>Planctomycetia</taxon>
        <taxon>Pirellulales</taxon>
        <taxon>Pirellulaceae</taxon>
        <taxon>Stieleria</taxon>
    </lineage>
</organism>
<dbReference type="AlphaFoldDB" id="A0A5C6AQV5"/>
<reference evidence="1 2" key="1">
    <citation type="submission" date="2019-02" db="EMBL/GenBank/DDBJ databases">
        <title>Deep-cultivation of Planctomycetes and their phenomic and genomic characterization uncovers novel biology.</title>
        <authorList>
            <person name="Wiegand S."/>
            <person name="Jogler M."/>
            <person name="Boedeker C."/>
            <person name="Pinto D."/>
            <person name="Vollmers J."/>
            <person name="Rivas-Marin E."/>
            <person name="Kohn T."/>
            <person name="Peeters S.H."/>
            <person name="Heuer A."/>
            <person name="Rast P."/>
            <person name="Oberbeckmann S."/>
            <person name="Bunk B."/>
            <person name="Jeske O."/>
            <person name="Meyerdierks A."/>
            <person name="Storesund J.E."/>
            <person name="Kallscheuer N."/>
            <person name="Luecker S."/>
            <person name="Lage O.M."/>
            <person name="Pohl T."/>
            <person name="Merkel B.J."/>
            <person name="Hornburger P."/>
            <person name="Mueller R.-W."/>
            <person name="Bruemmer F."/>
            <person name="Labrenz M."/>
            <person name="Spormann A.M."/>
            <person name="Op Den Camp H."/>
            <person name="Overmann J."/>
            <person name="Amann R."/>
            <person name="Jetten M.S.M."/>
            <person name="Mascher T."/>
            <person name="Medema M.H."/>
            <person name="Devos D.P."/>
            <person name="Kaster A.-K."/>
            <person name="Ovreas L."/>
            <person name="Rohde M."/>
            <person name="Galperin M.Y."/>
            <person name="Jogler C."/>
        </authorList>
    </citation>
    <scope>NUCLEOTIDE SEQUENCE [LARGE SCALE GENOMIC DNA]</scope>
    <source>
        <strain evidence="1 2">Pla52n</strain>
    </source>
</reference>
<keyword evidence="2" id="KW-1185">Reference proteome</keyword>
<accession>A0A5C6AQV5</accession>
<proteinExistence type="predicted"/>
<protein>
    <submittedName>
        <fullName evidence="1">Uncharacterized protein</fullName>
    </submittedName>
</protein>
<comment type="caution">
    <text evidence="1">The sequence shown here is derived from an EMBL/GenBank/DDBJ whole genome shotgun (WGS) entry which is preliminary data.</text>
</comment>